<organism evidence="1 2">
    <name type="scientific">Amycolatopsis xylanica</name>
    <dbReference type="NCBI Taxonomy" id="589385"/>
    <lineage>
        <taxon>Bacteria</taxon>
        <taxon>Bacillati</taxon>
        <taxon>Actinomycetota</taxon>
        <taxon>Actinomycetes</taxon>
        <taxon>Pseudonocardiales</taxon>
        <taxon>Pseudonocardiaceae</taxon>
        <taxon>Amycolatopsis</taxon>
    </lineage>
</organism>
<evidence type="ECO:0000313" key="2">
    <source>
        <dbReference type="Proteomes" id="UP000199515"/>
    </source>
</evidence>
<dbReference type="CDD" id="cd07812">
    <property type="entry name" value="SRPBCC"/>
    <property type="match status" value="1"/>
</dbReference>
<dbReference type="EMBL" id="FNON01000003">
    <property type="protein sequence ID" value="SDX62668.1"/>
    <property type="molecule type" value="Genomic_DNA"/>
</dbReference>
<proteinExistence type="predicted"/>
<gene>
    <name evidence="1" type="ORF">SAMN05421504_103297</name>
</gene>
<protein>
    <submittedName>
        <fullName evidence="1">Polyketide cyclase / dehydrase and lipid transport</fullName>
    </submittedName>
</protein>
<dbReference type="SUPFAM" id="SSF55961">
    <property type="entry name" value="Bet v1-like"/>
    <property type="match status" value="1"/>
</dbReference>
<keyword evidence="2" id="KW-1185">Reference proteome</keyword>
<dbReference type="AlphaFoldDB" id="A0A1H3D945"/>
<name>A0A1H3D945_9PSEU</name>
<accession>A0A1H3D945</accession>
<sequence>MDRVEPSITRSIHIAADPLTVWSLLSDLPRMGRFSPENVGGHWVDADGPAVGARFRGTNRNGKKQWHTRVKIVHCRPGLRFTFDVRSPFGVRVSRWEYVVTATATGCELTENWYRVGSVFVRRFLGPKVTGRADRPGFNTFSIEYTLAALKAEAEIQWARRKTSAA</sequence>
<dbReference type="InterPro" id="IPR019587">
    <property type="entry name" value="Polyketide_cyclase/dehydratase"/>
</dbReference>
<dbReference type="STRING" id="589385.SAMN05421504_103297"/>
<dbReference type="Gene3D" id="3.30.530.20">
    <property type="match status" value="1"/>
</dbReference>
<reference evidence="1 2" key="1">
    <citation type="submission" date="2016-10" db="EMBL/GenBank/DDBJ databases">
        <authorList>
            <person name="de Groot N.N."/>
        </authorList>
    </citation>
    <scope>NUCLEOTIDE SEQUENCE [LARGE SCALE GENOMIC DNA]</scope>
    <source>
        <strain evidence="1 2">CPCC 202699</strain>
    </source>
</reference>
<dbReference type="Pfam" id="PF10604">
    <property type="entry name" value="Polyketide_cyc2"/>
    <property type="match status" value="1"/>
</dbReference>
<evidence type="ECO:0000313" key="1">
    <source>
        <dbReference type="EMBL" id="SDX62668.1"/>
    </source>
</evidence>
<dbReference type="InterPro" id="IPR023393">
    <property type="entry name" value="START-like_dom_sf"/>
</dbReference>
<dbReference type="Proteomes" id="UP000199515">
    <property type="component" value="Unassembled WGS sequence"/>
</dbReference>